<dbReference type="AlphaFoldDB" id="A0A5N1JGT1"/>
<keyword evidence="2" id="KW-1185">Reference proteome</keyword>
<gene>
    <name evidence="1" type="ORF">F0P93_17395</name>
</gene>
<accession>A0A5N1JGT1</accession>
<protein>
    <submittedName>
        <fullName evidence="1">Uncharacterized protein</fullName>
    </submittedName>
</protein>
<reference evidence="1 2" key="1">
    <citation type="submission" date="2019-09" db="EMBL/GenBank/DDBJ databases">
        <title>Genome Sequence of Larkinella sp MA1.</title>
        <authorList>
            <person name="Srinivasan S."/>
        </authorList>
    </citation>
    <scope>NUCLEOTIDE SEQUENCE [LARGE SCALE GENOMIC DNA]</scope>
    <source>
        <strain evidence="1 2">MA1</strain>
    </source>
</reference>
<proteinExistence type="predicted"/>
<comment type="caution">
    <text evidence="1">The sequence shown here is derived from an EMBL/GenBank/DDBJ whole genome shotgun (WGS) entry which is preliminary data.</text>
</comment>
<evidence type="ECO:0000313" key="1">
    <source>
        <dbReference type="EMBL" id="KAA9352958.1"/>
    </source>
</evidence>
<name>A0A5N1JGT1_9BACT</name>
<organism evidence="1 2">
    <name type="scientific">Larkinella humicola</name>
    <dbReference type="NCBI Taxonomy" id="2607654"/>
    <lineage>
        <taxon>Bacteria</taxon>
        <taxon>Pseudomonadati</taxon>
        <taxon>Bacteroidota</taxon>
        <taxon>Cytophagia</taxon>
        <taxon>Cytophagales</taxon>
        <taxon>Spirosomataceae</taxon>
        <taxon>Larkinella</taxon>
    </lineage>
</organism>
<sequence>MAYLIQKNQKFMAGSKSTVKGQWLRDNPGRRNEGLGVFINANGQLQLYHPENVSLFIDGQAVSADQVAMFDPKQLHTVIINDVRDESAGPGRKKRYVQLFFSQ</sequence>
<dbReference type="Proteomes" id="UP000326344">
    <property type="component" value="Unassembled WGS sequence"/>
</dbReference>
<evidence type="ECO:0000313" key="2">
    <source>
        <dbReference type="Proteomes" id="UP000326344"/>
    </source>
</evidence>
<dbReference type="EMBL" id="VTWS01000004">
    <property type="protein sequence ID" value="KAA9352958.1"/>
    <property type="molecule type" value="Genomic_DNA"/>
</dbReference>